<evidence type="ECO:0000256" key="7">
    <source>
        <dbReference type="SAM" id="MobiDB-lite"/>
    </source>
</evidence>
<feature type="chain" id="PRO_5046121960" evidence="8">
    <location>
        <begin position="30"/>
        <end position="522"/>
    </location>
</feature>
<feature type="active site" description="Charge relay system" evidence="5">
    <location>
        <position position="161"/>
    </location>
</feature>
<evidence type="ECO:0000256" key="5">
    <source>
        <dbReference type="PROSITE-ProRule" id="PRU01240"/>
    </source>
</evidence>
<evidence type="ECO:0000256" key="3">
    <source>
        <dbReference type="ARBA" id="ARBA00022801"/>
    </source>
</evidence>
<dbReference type="SUPFAM" id="SSF54897">
    <property type="entry name" value="Protease propeptides/inhibitors"/>
    <property type="match status" value="1"/>
</dbReference>
<dbReference type="PROSITE" id="PS51892">
    <property type="entry name" value="SUBTILASE"/>
    <property type="match status" value="1"/>
</dbReference>
<dbReference type="Pfam" id="PF05922">
    <property type="entry name" value="Inhibitor_I9"/>
    <property type="match status" value="1"/>
</dbReference>
<dbReference type="InterPro" id="IPR022398">
    <property type="entry name" value="Peptidase_S8_His-AS"/>
</dbReference>
<keyword evidence="11" id="KW-1185">Reference proteome</keyword>
<sequence length="522" mass="53260">MSSHAVGLRAVAAGFASVALLVGAGTAVSATPSPSGEGVIVGSGRADVVKDSYIVTLNTSIGRGEVERHARDLTAGHGGTLGHVYTDALRGFSIRLPEAAAKRLAGNPAVARVEVDGIATVSETQTNPTWGLDRVDQRDLPLDKKYTYPGTASNVTAYVVDTGIRLTHQDFGGRAVSGYDFVDNDSNASDCQGHGTHVAGTVGGSTYGVAKGAKLVAVRVLDCAGSAPWSTVISGVDWVTRNAVRPAVANASIGGGKSQSLEDAVANSVASGVTWAVAAGNNNRDACSESPAATPAAITVGATDSNDARASFSNYGTCLDVFAPGVSITSASHTSDTGTAVMSGTSMASPHVAGAAALALAANPSWSPGQVRDKLVADATANKVTDARTGSPNKLLYINNGGTTPPPSGPKFENTADYQISDKSTVNSPVTVSGVSGNAPTALAVNVDIRHTYRGDLRVELVAPDGSAYRLKDYNSNDDADNVQGTYTVNASSEAANGTWNLRVTDNATADIGYINAWSLQF</sequence>
<keyword evidence="3 5" id="KW-0378">Hydrolase</keyword>
<evidence type="ECO:0000256" key="8">
    <source>
        <dbReference type="SAM" id="SignalP"/>
    </source>
</evidence>
<evidence type="ECO:0000259" key="9">
    <source>
        <dbReference type="PROSITE" id="PS51829"/>
    </source>
</evidence>
<gene>
    <name evidence="10" type="ORF">AB0A88_24945</name>
</gene>
<dbReference type="PANTHER" id="PTHR43806:SF11">
    <property type="entry name" value="CEREVISIN-RELATED"/>
    <property type="match status" value="1"/>
</dbReference>
<evidence type="ECO:0000313" key="10">
    <source>
        <dbReference type="EMBL" id="MEU7073372.1"/>
    </source>
</evidence>
<feature type="region of interest" description="Disordered" evidence="7">
    <location>
        <begin position="386"/>
        <end position="414"/>
    </location>
</feature>
<evidence type="ECO:0000256" key="1">
    <source>
        <dbReference type="ARBA" id="ARBA00011073"/>
    </source>
</evidence>
<dbReference type="InterPro" id="IPR010259">
    <property type="entry name" value="S8pro/Inhibitor_I9"/>
</dbReference>
<evidence type="ECO:0000256" key="2">
    <source>
        <dbReference type="ARBA" id="ARBA00022670"/>
    </source>
</evidence>
<feature type="active site" description="Charge relay system" evidence="5">
    <location>
        <position position="194"/>
    </location>
</feature>
<reference evidence="10 11" key="1">
    <citation type="submission" date="2024-06" db="EMBL/GenBank/DDBJ databases">
        <title>The Natural Products Discovery Center: Release of the First 8490 Sequenced Strains for Exploring Actinobacteria Biosynthetic Diversity.</title>
        <authorList>
            <person name="Kalkreuter E."/>
            <person name="Kautsar S.A."/>
            <person name="Yang D."/>
            <person name="Bader C.D."/>
            <person name="Teijaro C.N."/>
            <person name="Fluegel L."/>
            <person name="Davis C.M."/>
            <person name="Simpson J.R."/>
            <person name="Lauterbach L."/>
            <person name="Steele A.D."/>
            <person name="Gui C."/>
            <person name="Meng S."/>
            <person name="Li G."/>
            <person name="Viehrig K."/>
            <person name="Ye F."/>
            <person name="Su P."/>
            <person name="Kiefer A.F."/>
            <person name="Nichols A."/>
            <person name="Cepeda A.J."/>
            <person name="Yan W."/>
            <person name="Fan B."/>
            <person name="Jiang Y."/>
            <person name="Adhikari A."/>
            <person name="Zheng C.-J."/>
            <person name="Schuster L."/>
            <person name="Cowan T.M."/>
            <person name="Smanski M.J."/>
            <person name="Chevrette M.G."/>
            <person name="De Carvalho L.P.S."/>
            <person name="Shen B."/>
        </authorList>
    </citation>
    <scope>NUCLEOTIDE SEQUENCE [LARGE SCALE GENOMIC DNA]</scope>
    <source>
        <strain evidence="10 11">NPDC045974</strain>
    </source>
</reference>
<keyword evidence="4 5" id="KW-0720">Serine protease</keyword>
<dbReference type="InterPro" id="IPR002884">
    <property type="entry name" value="P_dom"/>
</dbReference>
<dbReference type="Proteomes" id="UP001551329">
    <property type="component" value="Unassembled WGS sequence"/>
</dbReference>
<dbReference type="SUPFAM" id="SSF49785">
    <property type="entry name" value="Galactose-binding domain-like"/>
    <property type="match status" value="1"/>
</dbReference>
<dbReference type="PRINTS" id="PR00723">
    <property type="entry name" value="SUBTILISIN"/>
</dbReference>
<evidence type="ECO:0000256" key="6">
    <source>
        <dbReference type="RuleBase" id="RU003355"/>
    </source>
</evidence>
<dbReference type="InterPro" id="IPR008979">
    <property type="entry name" value="Galactose-bd-like_sf"/>
</dbReference>
<dbReference type="PROSITE" id="PS00138">
    <property type="entry name" value="SUBTILASE_SER"/>
    <property type="match status" value="1"/>
</dbReference>
<accession>A0ABV3CF17</accession>
<keyword evidence="8" id="KW-0732">Signal</keyword>
<dbReference type="RefSeq" id="WP_358473491.1">
    <property type="nucleotide sequence ID" value="NZ_JBEZAE010000018.1"/>
</dbReference>
<comment type="caution">
    <text evidence="10">The sequence shown here is derived from an EMBL/GenBank/DDBJ whole genome shotgun (WGS) entry which is preliminary data.</text>
</comment>
<dbReference type="Gene3D" id="3.40.50.200">
    <property type="entry name" value="Peptidase S8/S53 domain"/>
    <property type="match status" value="1"/>
</dbReference>
<dbReference type="InterPro" id="IPR036852">
    <property type="entry name" value="Peptidase_S8/S53_dom_sf"/>
</dbReference>
<comment type="similarity">
    <text evidence="1 5 6">Belongs to the peptidase S8 family.</text>
</comment>
<dbReference type="PROSITE" id="PS51829">
    <property type="entry name" value="P_HOMO_B"/>
    <property type="match status" value="1"/>
</dbReference>
<dbReference type="InterPro" id="IPR015500">
    <property type="entry name" value="Peptidase_S8_subtilisin-rel"/>
</dbReference>
<dbReference type="InterPro" id="IPR023827">
    <property type="entry name" value="Peptidase_S8_Asp-AS"/>
</dbReference>
<dbReference type="Pfam" id="PF01483">
    <property type="entry name" value="P_proprotein"/>
    <property type="match status" value="1"/>
</dbReference>
<dbReference type="PROSITE" id="PS00137">
    <property type="entry name" value="SUBTILASE_HIS"/>
    <property type="match status" value="1"/>
</dbReference>
<dbReference type="Gene3D" id="3.30.70.80">
    <property type="entry name" value="Peptidase S8 propeptide/proteinase inhibitor I9"/>
    <property type="match status" value="1"/>
</dbReference>
<proteinExistence type="inferred from homology"/>
<dbReference type="InterPro" id="IPR023828">
    <property type="entry name" value="Peptidase_S8_Ser-AS"/>
</dbReference>
<name>A0ABV3CF17_9ACTN</name>
<dbReference type="InterPro" id="IPR034193">
    <property type="entry name" value="PCSK9_ProteinaseK-like"/>
</dbReference>
<protein>
    <submittedName>
        <fullName evidence="10">S8 family serine peptidase</fullName>
    </submittedName>
</protein>
<dbReference type="PANTHER" id="PTHR43806">
    <property type="entry name" value="PEPTIDASE S8"/>
    <property type="match status" value="1"/>
</dbReference>
<feature type="signal peptide" evidence="8">
    <location>
        <begin position="1"/>
        <end position="29"/>
    </location>
</feature>
<dbReference type="InterPro" id="IPR000209">
    <property type="entry name" value="Peptidase_S8/S53_dom"/>
</dbReference>
<dbReference type="InterPro" id="IPR050131">
    <property type="entry name" value="Peptidase_S8_subtilisin-like"/>
</dbReference>
<dbReference type="Pfam" id="PF00082">
    <property type="entry name" value="Peptidase_S8"/>
    <property type="match status" value="1"/>
</dbReference>
<feature type="active site" description="Charge relay system" evidence="5">
    <location>
        <position position="346"/>
    </location>
</feature>
<evidence type="ECO:0000256" key="4">
    <source>
        <dbReference type="ARBA" id="ARBA00022825"/>
    </source>
</evidence>
<feature type="domain" description="P/Homo B" evidence="9">
    <location>
        <begin position="404"/>
        <end position="522"/>
    </location>
</feature>
<evidence type="ECO:0000313" key="11">
    <source>
        <dbReference type="Proteomes" id="UP001551329"/>
    </source>
</evidence>
<dbReference type="CDD" id="cd04077">
    <property type="entry name" value="Peptidases_S8_PCSK9_ProteinaseK_like"/>
    <property type="match status" value="1"/>
</dbReference>
<organism evidence="10 11">
    <name type="scientific">Streptomyces narbonensis</name>
    <dbReference type="NCBI Taxonomy" id="67333"/>
    <lineage>
        <taxon>Bacteria</taxon>
        <taxon>Bacillati</taxon>
        <taxon>Actinomycetota</taxon>
        <taxon>Actinomycetes</taxon>
        <taxon>Kitasatosporales</taxon>
        <taxon>Streptomycetaceae</taxon>
        <taxon>Streptomyces</taxon>
    </lineage>
</organism>
<dbReference type="Gene3D" id="2.60.120.260">
    <property type="entry name" value="Galactose-binding domain-like"/>
    <property type="match status" value="1"/>
</dbReference>
<dbReference type="SUPFAM" id="SSF52743">
    <property type="entry name" value="Subtilisin-like"/>
    <property type="match status" value="1"/>
</dbReference>
<dbReference type="PROSITE" id="PS00136">
    <property type="entry name" value="SUBTILASE_ASP"/>
    <property type="match status" value="1"/>
</dbReference>
<dbReference type="InterPro" id="IPR037045">
    <property type="entry name" value="S8pro/Inhibitor_I9_sf"/>
</dbReference>
<keyword evidence="2 5" id="KW-0645">Protease</keyword>
<dbReference type="EMBL" id="JBEZAE010000018">
    <property type="protein sequence ID" value="MEU7073372.1"/>
    <property type="molecule type" value="Genomic_DNA"/>
</dbReference>